<accession>A0A138AMH8</accession>
<dbReference type="SUPFAM" id="SSF69118">
    <property type="entry name" value="AhpD-like"/>
    <property type="match status" value="1"/>
</dbReference>
<dbReference type="RefSeq" id="WP_068570957.1">
    <property type="nucleotide sequence ID" value="NZ_LSRF01000019.1"/>
</dbReference>
<evidence type="ECO:0000313" key="3">
    <source>
        <dbReference type="Proteomes" id="UP000070258"/>
    </source>
</evidence>
<feature type="domain" description="Carboxymuconolactone decarboxylase-like" evidence="1">
    <location>
        <begin position="34"/>
        <end position="108"/>
    </location>
</feature>
<dbReference type="STRING" id="239498.AXK60_24695"/>
<evidence type="ECO:0000313" key="2">
    <source>
        <dbReference type="EMBL" id="KXP11661.1"/>
    </source>
</evidence>
<dbReference type="Pfam" id="PF02627">
    <property type="entry name" value="CMD"/>
    <property type="match status" value="1"/>
</dbReference>
<comment type="caution">
    <text evidence="2">The sequence shown here is derived from an EMBL/GenBank/DDBJ whole genome shotgun (WGS) entry which is preliminary data.</text>
</comment>
<dbReference type="GO" id="GO:0051920">
    <property type="term" value="F:peroxiredoxin activity"/>
    <property type="evidence" value="ECO:0007669"/>
    <property type="project" value="InterPro"/>
</dbReference>
<dbReference type="InterPro" id="IPR029032">
    <property type="entry name" value="AhpD-like"/>
</dbReference>
<sequence>MSDKFDTGDRVRREVLGDHYVETTLTNWAPARPLLDLITEAPWGSVWARDGLDRSTRSLITTAILAALGRSEELKLHIKAAIDNNGTSPEELVEVALHVAAYAGVPAGLEMAKTVNKIDQRQ</sequence>
<dbReference type="AlphaFoldDB" id="A0A138AMH8"/>
<evidence type="ECO:0000259" key="1">
    <source>
        <dbReference type="Pfam" id="PF02627"/>
    </source>
</evidence>
<dbReference type="PANTHER" id="PTHR33570">
    <property type="entry name" value="4-CARBOXYMUCONOLACTONE DECARBOXYLASE FAMILY PROTEIN"/>
    <property type="match status" value="1"/>
</dbReference>
<dbReference type="Gene3D" id="1.20.1290.10">
    <property type="entry name" value="AhpD-like"/>
    <property type="match status" value="1"/>
</dbReference>
<dbReference type="PANTHER" id="PTHR33570:SF2">
    <property type="entry name" value="CARBOXYMUCONOLACTONE DECARBOXYLASE-LIKE DOMAIN-CONTAINING PROTEIN"/>
    <property type="match status" value="1"/>
</dbReference>
<protein>
    <recommendedName>
        <fullName evidence="1">Carboxymuconolactone decarboxylase-like domain-containing protein</fullName>
    </recommendedName>
</protein>
<proteinExistence type="predicted"/>
<reference evidence="3" key="1">
    <citation type="submission" date="2016-02" db="EMBL/GenBank/DDBJ databases">
        <authorList>
            <person name="Wen L."/>
            <person name="He K."/>
            <person name="Yang H."/>
        </authorList>
    </citation>
    <scope>NUCLEOTIDE SEQUENCE [LARGE SCALE GENOMIC DNA]</scope>
    <source>
        <strain evidence="3">JCM 15929</strain>
    </source>
</reference>
<dbReference type="OrthoDB" id="9802489at2"/>
<dbReference type="EMBL" id="LSRF01000019">
    <property type="protein sequence ID" value="KXP11661.1"/>
    <property type="molecule type" value="Genomic_DNA"/>
</dbReference>
<name>A0A138AMH8_9ACTN</name>
<dbReference type="InterPro" id="IPR052512">
    <property type="entry name" value="4CMD/NDH-1_regulator"/>
</dbReference>
<organism evidence="2 3">
    <name type="scientific">Tsukamurella pseudospumae</name>
    <dbReference type="NCBI Taxonomy" id="239498"/>
    <lineage>
        <taxon>Bacteria</taxon>
        <taxon>Bacillati</taxon>
        <taxon>Actinomycetota</taxon>
        <taxon>Actinomycetes</taxon>
        <taxon>Mycobacteriales</taxon>
        <taxon>Tsukamurellaceae</taxon>
        <taxon>Tsukamurella</taxon>
    </lineage>
</organism>
<dbReference type="InterPro" id="IPR003779">
    <property type="entry name" value="CMD-like"/>
</dbReference>
<dbReference type="Proteomes" id="UP000070258">
    <property type="component" value="Unassembled WGS sequence"/>
</dbReference>
<gene>
    <name evidence="2" type="ORF">AXK60_24695</name>
</gene>